<feature type="transmembrane region" description="Helical" evidence="1">
    <location>
        <begin position="83"/>
        <end position="102"/>
    </location>
</feature>
<dbReference type="Proteomes" id="UP001151081">
    <property type="component" value="Unassembled WGS sequence"/>
</dbReference>
<keyword evidence="1" id="KW-0472">Membrane</keyword>
<dbReference type="EMBL" id="JAGTJJ010000027">
    <property type="protein sequence ID" value="MDC3985312.1"/>
    <property type="molecule type" value="Genomic_DNA"/>
</dbReference>
<keyword evidence="1" id="KW-0812">Transmembrane</keyword>
<organism evidence="2 3">
    <name type="scientific">Polyangium jinanense</name>
    <dbReference type="NCBI Taxonomy" id="2829994"/>
    <lineage>
        <taxon>Bacteria</taxon>
        <taxon>Pseudomonadati</taxon>
        <taxon>Myxococcota</taxon>
        <taxon>Polyangia</taxon>
        <taxon>Polyangiales</taxon>
        <taxon>Polyangiaceae</taxon>
        <taxon>Polyangium</taxon>
    </lineage>
</organism>
<name>A0A9X4AWH0_9BACT</name>
<evidence type="ECO:0000313" key="2">
    <source>
        <dbReference type="EMBL" id="MDC3985312.1"/>
    </source>
</evidence>
<accession>A0A9X4AWH0</accession>
<keyword evidence="1" id="KW-1133">Transmembrane helix</keyword>
<gene>
    <name evidence="2" type="ORF">KEG57_32840</name>
</gene>
<sequence>MRNQPPFSCPQCGDTGLGGDKCLRCKLELVDKAGVPALSPPAVFLGHPTFAAFVDPWARWIAIIAFVLTFFTSHQYGTGNVELVVLLIGVQVVVWGGIYAAYRSFIGARIKRLRARLRVLQARIASAPAVAPIGSASGVCRVRGRVRVLEPVKGPLGQPVAAFLERRKRQTVGLVSAKRGTQVEAVTAVTVEELSAAGVFLVEDESGTALVDDDAFVVAQLGGTAKDWNEPLSIVVNDGDEIEVFGPAEWRSGAGLPGHASQGGYRDGGNVLAFDGKPAERVVILAKSAAVIVNA</sequence>
<reference evidence="2 3" key="1">
    <citation type="submission" date="2021-04" db="EMBL/GenBank/DDBJ databases">
        <title>Genome analysis of Polyangium sp.</title>
        <authorList>
            <person name="Li Y."/>
            <person name="Wang J."/>
        </authorList>
    </citation>
    <scope>NUCLEOTIDE SEQUENCE [LARGE SCALE GENOMIC DNA]</scope>
    <source>
        <strain evidence="2 3">SDU14</strain>
    </source>
</reference>
<feature type="transmembrane region" description="Helical" evidence="1">
    <location>
        <begin position="57"/>
        <end position="77"/>
    </location>
</feature>
<keyword evidence="3" id="KW-1185">Reference proteome</keyword>
<evidence type="ECO:0000256" key="1">
    <source>
        <dbReference type="SAM" id="Phobius"/>
    </source>
</evidence>
<dbReference type="AlphaFoldDB" id="A0A9X4AWH0"/>
<protein>
    <submittedName>
        <fullName evidence="2">Uncharacterized protein</fullName>
    </submittedName>
</protein>
<evidence type="ECO:0000313" key="3">
    <source>
        <dbReference type="Proteomes" id="UP001151081"/>
    </source>
</evidence>
<proteinExistence type="predicted"/>
<comment type="caution">
    <text evidence="2">The sequence shown here is derived from an EMBL/GenBank/DDBJ whole genome shotgun (WGS) entry which is preliminary data.</text>
</comment>
<dbReference type="RefSeq" id="WP_272424055.1">
    <property type="nucleotide sequence ID" value="NZ_JAGTJJ010000027.1"/>
</dbReference>